<feature type="coiled-coil region" evidence="1">
    <location>
        <begin position="151"/>
        <end position="178"/>
    </location>
</feature>
<keyword evidence="4" id="KW-1185">Reference proteome</keyword>
<accession>I7M8G4</accession>
<feature type="coiled-coil region" evidence="1">
    <location>
        <begin position="467"/>
        <end position="607"/>
    </location>
</feature>
<dbReference type="RefSeq" id="XP_001018277.3">
    <property type="nucleotide sequence ID" value="XM_001018277.3"/>
</dbReference>
<evidence type="ECO:0000256" key="2">
    <source>
        <dbReference type="SAM" id="MobiDB-lite"/>
    </source>
</evidence>
<protein>
    <submittedName>
        <fullName evidence="3">Uncharacterized protein</fullName>
    </submittedName>
</protein>
<feature type="region of interest" description="Disordered" evidence="2">
    <location>
        <begin position="1"/>
        <end position="60"/>
    </location>
</feature>
<feature type="region of interest" description="Disordered" evidence="2">
    <location>
        <begin position="365"/>
        <end position="392"/>
    </location>
</feature>
<organism evidence="3 4">
    <name type="scientific">Tetrahymena thermophila (strain SB210)</name>
    <dbReference type="NCBI Taxonomy" id="312017"/>
    <lineage>
        <taxon>Eukaryota</taxon>
        <taxon>Sar</taxon>
        <taxon>Alveolata</taxon>
        <taxon>Ciliophora</taxon>
        <taxon>Intramacronucleata</taxon>
        <taxon>Oligohymenophorea</taxon>
        <taxon>Hymenostomatida</taxon>
        <taxon>Tetrahymenina</taxon>
        <taxon>Tetrahymenidae</taxon>
        <taxon>Tetrahymena</taxon>
    </lineage>
</organism>
<reference evidence="4" key="1">
    <citation type="journal article" date="2006" name="PLoS Biol.">
        <title>Macronuclear genome sequence of the ciliate Tetrahymena thermophila, a model eukaryote.</title>
        <authorList>
            <person name="Eisen J.A."/>
            <person name="Coyne R.S."/>
            <person name="Wu M."/>
            <person name="Wu D."/>
            <person name="Thiagarajan M."/>
            <person name="Wortman J.R."/>
            <person name="Badger J.H."/>
            <person name="Ren Q."/>
            <person name="Amedeo P."/>
            <person name="Jones K.M."/>
            <person name="Tallon L.J."/>
            <person name="Delcher A.L."/>
            <person name="Salzberg S.L."/>
            <person name="Silva J.C."/>
            <person name="Haas B.J."/>
            <person name="Majoros W.H."/>
            <person name="Farzad M."/>
            <person name="Carlton J.M."/>
            <person name="Smith R.K. Jr."/>
            <person name="Garg J."/>
            <person name="Pearlman R.E."/>
            <person name="Karrer K.M."/>
            <person name="Sun L."/>
            <person name="Manning G."/>
            <person name="Elde N.C."/>
            <person name="Turkewitz A.P."/>
            <person name="Asai D.J."/>
            <person name="Wilkes D.E."/>
            <person name="Wang Y."/>
            <person name="Cai H."/>
            <person name="Collins K."/>
            <person name="Stewart B.A."/>
            <person name="Lee S.R."/>
            <person name="Wilamowska K."/>
            <person name="Weinberg Z."/>
            <person name="Ruzzo W.L."/>
            <person name="Wloga D."/>
            <person name="Gaertig J."/>
            <person name="Frankel J."/>
            <person name="Tsao C.-C."/>
            <person name="Gorovsky M.A."/>
            <person name="Keeling P.J."/>
            <person name="Waller R.F."/>
            <person name="Patron N.J."/>
            <person name="Cherry J.M."/>
            <person name="Stover N.A."/>
            <person name="Krieger C.J."/>
            <person name="del Toro C."/>
            <person name="Ryder H.F."/>
            <person name="Williamson S.C."/>
            <person name="Barbeau R.A."/>
            <person name="Hamilton E.P."/>
            <person name="Orias E."/>
        </authorList>
    </citation>
    <scope>NUCLEOTIDE SEQUENCE [LARGE SCALE GENOMIC DNA]</scope>
    <source>
        <strain evidence="4">SB210</strain>
    </source>
</reference>
<evidence type="ECO:0000256" key="1">
    <source>
        <dbReference type="SAM" id="Coils"/>
    </source>
</evidence>
<dbReference type="EMBL" id="GG662656">
    <property type="protein sequence ID" value="EAR98032.3"/>
    <property type="molecule type" value="Genomic_DNA"/>
</dbReference>
<gene>
    <name evidence="3" type="ORF">TTHERM_00284240</name>
</gene>
<evidence type="ECO:0000313" key="3">
    <source>
        <dbReference type="EMBL" id="EAR98032.3"/>
    </source>
</evidence>
<feature type="compositionally biased region" description="Basic and acidic residues" evidence="2">
    <location>
        <begin position="46"/>
        <end position="60"/>
    </location>
</feature>
<dbReference type="eggNOG" id="KOG2485">
    <property type="taxonomic scope" value="Eukaryota"/>
</dbReference>
<dbReference type="Proteomes" id="UP000009168">
    <property type="component" value="Unassembled WGS sequence"/>
</dbReference>
<dbReference type="GeneID" id="7826680"/>
<proteinExistence type="predicted"/>
<dbReference type="KEGG" id="tet:TTHERM_00284240"/>
<keyword evidence="1" id="KW-0175">Coiled coil</keyword>
<sequence>MSTKQGNSQKATQSKSKLSSEVNISKQSKNESHSITRISDQVNTKLDQKKASKVKSDKQDIASIIFQKEKAITKLQKQLEKEKKDYEKIRQNVETNLNQHKIQAKKPRPQTASAANNSKREQNSSQKLIEEIRSQKLKSINSITSTGSANREKQLNEVQKSIKERKEQEKNKQKYENSNVNKSLTLTDYEQAHNSQLSGKGAINYNINSGYSPYDNYLKAREWDDQSALYQKIKDISQINYTPTENRSLFTTASGVKPEAGNRLNYLHNKYNVPQTNLNQSPFMQNKVLQQALSAQNQKTINELQDRLDSILKTGGIAEEQSENKAFQKPDIDNYESLDQFKIRNKFDNLNDKEQNQLYKSYEKNNFLNDNQSESEQIQQKYNSENQNGNTRNQTLIQDSIDRKVLTHSDIQQQQFSLQSFGLQPSVDKKKRQKLKYEIAPSFQDSVSNFKQSYHQSEPTSIKNGKKKMIDNEIQLYQLQNERHETEIQQLRLQVKILEKELKDKKQETLQKEIEYKAELNNLQSVLAQIDKENKALELKEQETQILIKQLNIKENEVNELRAFYEDRLQNEQQQFNSQKKIWQKIYQELQEEINILKHELNQYNVQINNESIATRHADVQYINFVEKYN</sequence>
<name>I7M8G4_TETTS</name>
<dbReference type="AlphaFoldDB" id="I7M8G4"/>
<evidence type="ECO:0000313" key="4">
    <source>
        <dbReference type="Proteomes" id="UP000009168"/>
    </source>
</evidence>
<feature type="compositionally biased region" description="Polar residues" evidence="2">
    <location>
        <begin position="1"/>
        <end position="27"/>
    </location>
</feature>
<dbReference type="InParanoid" id="I7M8G4"/>
<feature type="compositionally biased region" description="Polar residues" evidence="2">
    <location>
        <begin position="35"/>
        <end position="45"/>
    </location>
</feature>
<feature type="region of interest" description="Disordered" evidence="2">
    <location>
        <begin position="95"/>
        <end position="126"/>
    </location>
</feature>